<dbReference type="PANTHER" id="PTHR31285">
    <property type="entry name" value="NICOTINAMIDE MONONUCLEOTIDE ADENYLYLTRANSFERASE"/>
    <property type="match status" value="1"/>
</dbReference>
<sequence length="200" mass="21540">MPDPLAQLLDGTARTVSAAPDGSLAADLPVQGALLSGSFNPLHAGHERLAQAASATLGMPVSFELPVANADKPPLSYAEIERRLEQFRWRYPVVLSREPLFVGKADIYPGSVFVVGYDTAERLVEPRYYGGEAGRDAALAHIRAQGCRFLVAGRVEEGTFRTLRDIPVPASAHDLFIELPESAFRVDLSSTAIRAQLAGE</sequence>
<dbReference type="AlphaFoldDB" id="A0A0P9F8J2"/>
<name>A0A0P9F8J2_9CHLR</name>
<dbReference type="SUPFAM" id="SSF52374">
    <property type="entry name" value="Nucleotidylyl transferase"/>
    <property type="match status" value="1"/>
</dbReference>
<organism evidence="2 3">
    <name type="scientific">Kouleothrix aurantiaca</name>
    <dbReference type="NCBI Taxonomy" id="186479"/>
    <lineage>
        <taxon>Bacteria</taxon>
        <taxon>Bacillati</taxon>
        <taxon>Chloroflexota</taxon>
        <taxon>Chloroflexia</taxon>
        <taxon>Chloroflexales</taxon>
        <taxon>Roseiflexineae</taxon>
        <taxon>Roseiflexaceae</taxon>
        <taxon>Kouleothrix</taxon>
    </lineage>
</organism>
<evidence type="ECO:0000313" key="2">
    <source>
        <dbReference type="EMBL" id="KPV48675.1"/>
    </source>
</evidence>
<evidence type="ECO:0000259" key="1">
    <source>
        <dbReference type="Pfam" id="PF01467"/>
    </source>
</evidence>
<reference evidence="2 3" key="1">
    <citation type="submission" date="2015-09" db="EMBL/GenBank/DDBJ databases">
        <title>Draft genome sequence of Kouleothrix aurantiaca JCM 19913.</title>
        <authorList>
            <person name="Hemp J."/>
        </authorList>
    </citation>
    <scope>NUCLEOTIDE SEQUENCE [LARGE SCALE GENOMIC DNA]</scope>
    <source>
        <strain evidence="2 3">COM-B</strain>
    </source>
</reference>
<dbReference type="InterPro" id="IPR014729">
    <property type="entry name" value="Rossmann-like_a/b/a_fold"/>
</dbReference>
<dbReference type="GO" id="GO:0000309">
    <property type="term" value="F:nicotinamide-nucleotide adenylyltransferase activity"/>
    <property type="evidence" value="ECO:0007669"/>
    <property type="project" value="TreeGrafter"/>
</dbReference>
<dbReference type="InterPro" id="IPR004821">
    <property type="entry name" value="Cyt_trans-like"/>
</dbReference>
<dbReference type="EMBL" id="LJCR01002474">
    <property type="protein sequence ID" value="KPV48675.1"/>
    <property type="molecule type" value="Genomic_DNA"/>
</dbReference>
<protein>
    <recommendedName>
        <fullName evidence="1">Cytidyltransferase-like domain-containing protein</fullName>
    </recommendedName>
</protein>
<dbReference type="GO" id="GO:0005737">
    <property type="term" value="C:cytoplasm"/>
    <property type="evidence" value="ECO:0007669"/>
    <property type="project" value="TreeGrafter"/>
</dbReference>
<evidence type="ECO:0000313" key="3">
    <source>
        <dbReference type="Proteomes" id="UP000050509"/>
    </source>
</evidence>
<keyword evidence="3" id="KW-1185">Reference proteome</keyword>
<comment type="caution">
    <text evidence="2">The sequence shown here is derived from an EMBL/GenBank/DDBJ whole genome shotgun (WGS) entry which is preliminary data.</text>
</comment>
<dbReference type="GO" id="GO:0016887">
    <property type="term" value="F:ATP hydrolysis activity"/>
    <property type="evidence" value="ECO:0007669"/>
    <property type="project" value="TreeGrafter"/>
</dbReference>
<feature type="domain" description="Cytidyltransferase-like" evidence="1">
    <location>
        <begin position="35"/>
        <end position="195"/>
    </location>
</feature>
<gene>
    <name evidence="2" type="ORF">SE17_36785</name>
</gene>
<dbReference type="Pfam" id="PF01467">
    <property type="entry name" value="CTP_transf_like"/>
    <property type="match status" value="1"/>
</dbReference>
<dbReference type="Gene3D" id="3.40.50.620">
    <property type="entry name" value="HUPs"/>
    <property type="match status" value="2"/>
</dbReference>
<proteinExistence type="predicted"/>
<accession>A0A0P9F8J2</accession>
<dbReference type="PANTHER" id="PTHR31285:SF0">
    <property type="entry name" value="NICOTINAMIDE MONONUCLEOTIDE ADENYLYLTRANSFERASE"/>
    <property type="match status" value="1"/>
</dbReference>
<dbReference type="Proteomes" id="UP000050509">
    <property type="component" value="Unassembled WGS sequence"/>
</dbReference>